<evidence type="ECO:0000256" key="6">
    <source>
        <dbReference type="ARBA" id="ARBA00023136"/>
    </source>
</evidence>
<dbReference type="GeneID" id="85389670"/>
<evidence type="ECO:0000259" key="9">
    <source>
        <dbReference type="PROSITE" id="PS50850"/>
    </source>
</evidence>
<organism evidence="10 11">
    <name type="scientific">Glomerella acutata</name>
    <name type="common">Colletotrichum acutatum</name>
    <dbReference type="NCBI Taxonomy" id="27357"/>
    <lineage>
        <taxon>Eukaryota</taxon>
        <taxon>Fungi</taxon>
        <taxon>Dikarya</taxon>
        <taxon>Ascomycota</taxon>
        <taxon>Pezizomycotina</taxon>
        <taxon>Sordariomycetes</taxon>
        <taxon>Hypocreomycetidae</taxon>
        <taxon>Glomerellales</taxon>
        <taxon>Glomerellaceae</taxon>
        <taxon>Colletotrichum</taxon>
        <taxon>Colletotrichum acutatum species complex</taxon>
    </lineage>
</organism>
<dbReference type="InterPro" id="IPR036259">
    <property type="entry name" value="MFS_trans_sf"/>
</dbReference>
<name>A0AAD8UJQ2_GLOAC</name>
<dbReference type="PANTHER" id="PTHR23514:SF3">
    <property type="entry name" value="BYPASS OF STOP CODON PROTEIN 6"/>
    <property type="match status" value="1"/>
</dbReference>
<dbReference type="GO" id="GO:0022857">
    <property type="term" value="F:transmembrane transporter activity"/>
    <property type="evidence" value="ECO:0007669"/>
    <property type="project" value="InterPro"/>
</dbReference>
<reference evidence="10" key="1">
    <citation type="submission" date="2021-12" db="EMBL/GenBank/DDBJ databases">
        <title>Comparative genomics, transcriptomics and evolutionary studies reveal genomic signatures of adaptation to plant cell wall in hemibiotrophic fungi.</title>
        <authorList>
            <consortium name="DOE Joint Genome Institute"/>
            <person name="Baroncelli R."/>
            <person name="Diaz J.F."/>
            <person name="Benocci T."/>
            <person name="Peng M."/>
            <person name="Battaglia E."/>
            <person name="Haridas S."/>
            <person name="Andreopoulos W."/>
            <person name="Labutti K."/>
            <person name="Pangilinan J."/>
            <person name="Floch G.L."/>
            <person name="Makela M.R."/>
            <person name="Henrissat B."/>
            <person name="Grigoriev I.V."/>
            <person name="Crouch J.A."/>
            <person name="De Vries R.P."/>
            <person name="Sukno S.A."/>
            <person name="Thon M.R."/>
        </authorList>
    </citation>
    <scope>NUCLEOTIDE SEQUENCE</scope>
    <source>
        <strain evidence="10">CBS 112980</strain>
    </source>
</reference>
<dbReference type="SUPFAM" id="SSF103473">
    <property type="entry name" value="MFS general substrate transporter"/>
    <property type="match status" value="1"/>
</dbReference>
<comment type="subcellular location">
    <subcellularLocation>
        <location evidence="1">Endomembrane system</location>
        <topology evidence="1">Multi-pass membrane protein</topology>
    </subcellularLocation>
</comment>
<feature type="transmembrane region" description="Helical" evidence="8">
    <location>
        <begin position="274"/>
        <end position="300"/>
    </location>
</feature>
<feature type="transmembrane region" description="Helical" evidence="8">
    <location>
        <begin position="339"/>
        <end position="359"/>
    </location>
</feature>
<feature type="domain" description="Major facilitator superfamily (MFS) profile" evidence="9">
    <location>
        <begin position="70"/>
        <end position="454"/>
    </location>
</feature>
<dbReference type="Pfam" id="PF07690">
    <property type="entry name" value="MFS_1"/>
    <property type="match status" value="1"/>
</dbReference>
<evidence type="ECO:0000256" key="2">
    <source>
        <dbReference type="ARBA" id="ARBA00008335"/>
    </source>
</evidence>
<feature type="transmembrane region" description="Helical" evidence="8">
    <location>
        <begin position="430"/>
        <end position="448"/>
    </location>
</feature>
<dbReference type="InterPro" id="IPR020846">
    <property type="entry name" value="MFS_dom"/>
</dbReference>
<evidence type="ECO:0000256" key="4">
    <source>
        <dbReference type="ARBA" id="ARBA00022692"/>
    </source>
</evidence>
<dbReference type="GO" id="GO:0012505">
    <property type="term" value="C:endomembrane system"/>
    <property type="evidence" value="ECO:0007669"/>
    <property type="project" value="UniProtKB-SubCell"/>
</dbReference>
<keyword evidence="3" id="KW-0813">Transport</keyword>
<feature type="transmembrane region" description="Helical" evidence="8">
    <location>
        <begin position="365"/>
        <end position="388"/>
    </location>
</feature>
<dbReference type="FunFam" id="1.20.1250.20:FF:000308">
    <property type="entry name" value="MFS efflux transporter"/>
    <property type="match status" value="1"/>
</dbReference>
<comment type="similarity">
    <text evidence="2">Belongs to the major facilitator superfamily.</text>
</comment>
<evidence type="ECO:0000313" key="10">
    <source>
        <dbReference type="EMBL" id="KAK1720279.1"/>
    </source>
</evidence>
<keyword evidence="4 8" id="KW-0812">Transmembrane</keyword>
<proteinExistence type="inferred from homology"/>
<feature type="transmembrane region" description="Helical" evidence="8">
    <location>
        <begin position="193"/>
        <end position="213"/>
    </location>
</feature>
<feature type="transmembrane region" description="Helical" evidence="8">
    <location>
        <begin position="312"/>
        <end position="332"/>
    </location>
</feature>
<feature type="transmembrane region" description="Helical" evidence="8">
    <location>
        <begin position="159"/>
        <end position="181"/>
    </location>
</feature>
<evidence type="ECO:0000313" key="11">
    <source>
        <dbReference type="Proteomes" id="UP001244207"/>
    </source>
</evidence>
<dbReference type="PROSITE" id="PS50850">
    <property type="entry name" value="MFS"/>
    <property type="match status" value="1"/>
</dbReference>
<feature type="transmembrane region" description="Helical" evidence="8">
    <location>
        <begin position="400"/>
        <end position="424"/>
    </location>
</feature>
<dbReference type="Proteomes" id="UP001244207">
    <property type="component" value="Unassembled WGS sequence"/>
</dbReference>
<evidence type="ECO:0000256" key="3">
    <source>
        <dbReference type="ARBA" id="ARBA00022448"/>
    </source>
</evidence>
<comment type="caution">
    <text evidence="10">The sequence shown here is derived from an EMBL/GenBank/DDBJ whole genome shotgun (WGS) entry which is preliminary data.</text>
</comment>
<feature type="compositionally biased region" description="Polar residues" evidence="7">
    <location>
        <begin position="33"/>
        <end position="52"/>
    </location>
</feature>
<evidence type="ECO:0000256" key="8">
    <source>
        <dbReference type="SAM" id="Phobius"/>
    </source>
</evidence>
<dbReference type="PANTHER" id="PTHR23514">
    <property type="entry name" value="BYPASS OF STOP CODON PROTEIN 6"/>
    <property type="match status" value="1"/>
</dbReference>
<dbReference type="InterPro" id="IPR051788">
    <property type="entry name" value="MFS_Transporter"/>
</dbReference>
<dbReference type="AlphaFoldDB" id="A0AAD8UJQ2"/>
<accession>A0AAD8UJQ2</accession>
<evidence type="ECO:0000256" key="1">
    <source>
        <dbReference type="ARBA" id="ARBA00004127"/>
    </source>
</evidence>
<sequence>MASIIATAAAPVSAPAEIQPVSNYPQHDEEKASQASSNGEHGTSNDNPSTVSDNVHAVQRWNSPPINAYRTAATFWSFVVVGMNDGSYGALVPLLETYYDLNHTVVSLIFLSPFVGYAIASAVNNLMHVHFGQRGVACIAPLCHLVPYLTFSFHPPYPVLVAVFVLVGMGNGLADAAWCSFIGQMANSHEMSGILQACYALGATIAPLIATALSAEGQPGWFAFYYVMTAASVVELVTLTATFWTQTGAVYLLENPTESGGKSGRTRQALKNKLSWIFAFFVFGYCGAEVALGGWIVVFMTRIRGATSVTGGAVATGFWGGMTAGRLFLSLVTIRLGEFWAMFLYLGVTIALELIFWLVPNLVVSAVAAALIGVAMGPMYPVAVVLITKVMPRSLHVGTIGFAAAFGGSGGAILPFAVGAIAQAKGVQTLQPIVLATCVVLGLLWVLLPRHPRQNKDTGSS</sequence>
<feature type="transmembrane region" description="Helical" evidence="8">
    <location>
        <begin position="225"/>
        <end position="253"/>
    </location>
</feature>
<dbReference type="GO" id="GO:0016020">
    <property type="term" value="C:membrane"/>
    <property type="evidence" value="ECO:0007669"/>
    <property type="project" value="TreeGrafter"/>
</dbReference>
<dbReference type="Gene3D" id="1.20.1250.20">
    <property type="entry name" value="MFS general substrate transporter like domains"/>
    <property type="match status" value="2"/>
</dbReference>
<gene>
    <name evidence="10" type="ORF">BDZ83DRAFT_584587</name>
</gene>
<feature type="region of interest" description="Disordered" evidence="7">
    <location>
        <begin position="23"/>
        <end position="52"/>
    </location>
</feature>
<protein>
    <submittedName>
        <fullName evidence="10">Major facilitator superfamily domain-containing protein</fullName>
    </submittedName>
</protein>
<keyword evidence="5 8" id="KW-1133">Transmembrane helix</keyword>
<dbReference type="InterPro" id="IPR011701">
    <property type="entry name" value="MFS"/>
</dbReference>
<keyword evidence="6 8" id="KW-0472">Membrane</keyword>
<evidence type="ECO:0000256" key="7">
    <source>
        <dbReference type="SAM" id="MobiDB-lite"/>
    </source>
</evidence>
<feature type="transmembrane region" description="Helical" evidence="8">
    <location>
        <begin position="101"/>
        <end position="123"/>
    </location>
</feature>
<feature type="transmembrane region" description="Helical" evidence="8">
    <location>
        <begin position="135"/>
        <end position="153"/>
    </location>
</feature>
<dbReference type="RefSeq" id="XP_060361790.1">
    <property type="nucleotide sequence ID" value="XM_060505771.1"/>
</dbReference>
<evidence type="ECO:0000256" key="5">
    <source>
        <dbReference type="ARBA" id="ARBA00022989"/>
    </source>
</evidence>
<dbReference type="EMBL" id="JAHMHS010000090">
    <property type="protein sequence ID" value="KAK1720279.1"/>
    <property type="molecule type" value="Genomic_DNA"/>
</dbReference>
<keyword evidence="11" id="KW-1185">Reference proteome</keyword>
<dbReference type="FunFam" id="1.20.1250.20:FF:000286">
    <property type="entry name" value="MFS efflux transporter"/>
    <property type="match status" value="1"/>
</dbReference>